<comment type="function">
    <text evidence="10">Specifically catalyzes the dephosphorylation of 2-phosphoglycolate. Is involved in the dissimilation of the intracellular 2-phosphoglycolate formed during the DNA repair of 3'-phosphoglycolate ends, a major class of DNA lesions induced by oxidative stress.</text>
</comment>
<dbReference type="CDD" id="cd16417">
    <property type="entry name" value="HAD_PGPase"/>
    <property type="match status" value="1"/>
</dbReference>
<dbReference type="UniPathway" id="UPA00865">
    <property type="reaction ID" value="UER00834"/>
</dbReference>
<dbReference type="AlphaFoldDB" id="B9Z2P7"/>
<name>B9Z2P7_9NEIS</name>
<dbReference type="GO" id="GO:0005975">
    <property type="term" value="P:carbohydrate metabolic process"/>
    <property type="evidence" value="ECO:0007669"/>
    <property type="project" value="InterPro"/>
</dbReference>
<evidence type="ECO:0000256" key="9">
    <source>
        <dbReference type="ARBA" id="ARBA00023277"/>
    </source>
</evidence>
<dbReference type="Gene3D" id="1.10.150.240">
    <property type="entry name" value="Putative phosphatase, domain 2"/>
    <property type="match status" value="1"/>
</dbReference>
<dbReference type="eggNOG" id="COG0546">
    <property type="taxonomic scope" value="Bacteria"/>
</dbReference>
<dbReference type="GO" id="GO:0006281">
    <property type="term" value="P:DNA repair"/>
    <property type="evidence" value="ECO:0007669"/>
    <property type="project" value="TreeGrafter"/>
</dbReference>
<dbReference type="NCBIfam" id="TIGR01549">
    <property type="entry name" value="HAD-SF-IA-v1"/>
    <property type="match status" value="1"/>
</dbReference>
<comment type="cofactor">
    <cofactor evidence="2 10">
        <name>Mg(2+)</name>
        <dbReference type="ChEBI" id="CHEBI:18420"/>
    </cofactor>
</comment>
<dbReference type="SFLD" id="SFLDG01129">
    <property type="entry name" value="C1.5:_HAD__Beta-PGM__Phosphata"/>
    <property type="match status" value="1"/>
</dbReference>
<dbReference type="InterPro" id="IPR036412">
    <property type="entry name" value="HAD-like_sf"/>
</dbReference>
<evidence type="ECO:0000256" key="7">
    <source>
        <dbReference type="ARBA" id="ARBA00022801"/>
    </source>
</evidence>
<evidence type="ECO:0000313" key="12">
    <source>
        <dbReference type="Proteomes" id="UP000003165"/>
    </source>
</evidence>
<comment type="pathway">
    <text evidence="3 10">Organic acid metabolism; glycolate biosynthesis; glycolate from 2-phosphoglycolate: step 1/1.</text>
</comment>
<keyword evidence="12" id="KW-1185">Reference proteome</keyword>
<comment type="similarity">
    <text evidence="4 10">Belongs to the HAD-like hydrolase superfamily. CbbY/CbbZ/Gph/YieH family.</text>
</comment>
<dbReference type="Proteomes" id="UP000003165">
    <property type="component" value="Unassembled WGS sequence"/>
</dbReference>
<dbReference type="GO" id="GO:0008967">
    <property type="term" value="F:phosphoglycolate phosphatase activity"/>
    <property type="evidence" value="ECO:0007669"/>
    <property type="project" value="UniProtKB-UniRule"/>
</dbReference>
<accession>B9Z2P7</accession>
<dbReference type="InterPro" id="IPR050155">
    <property type="entry name" value="HAD-like_hydrolase_sf"/>
</dbReference>
<evidence type="ECO:0000256" key="2">
    <source>
        <dbReference type="ARBA" id="ARBA00001946"/>
    </source>
</evidence>
<evidence type="ECO:0000256" key="4">
    <source>
        <dbReference type="ARBA" id="ARBA00006171"/>
    </source>
</evidence>
<protein>
    <recommendedName>
        <fullName evidence="5 10">Phosphoglycolate phosphatase</fullName>
        <shortName evidence="10">PGP</shortName>
        <shortName evidence="10">PGPase</shortName>
        <ecNumber evidence="5 10">3.1.3.18</ecNumber>
    </recommendedName>
</protein>
<dbReference type="SUPFAM" id="SSF56784">
    <property type="entry name" value="HAD-like"/>
    <property type="match status" value="1"/>
</dbReference>
<evidence type="ECO:0000313" key="11">
    <source>
        <dbReference type="EMBL" id="EEG08850.1"/>
    </source>
</evidence>
<keyword evidence="7 10" id="KW-0378">Hydrolase</keyword>
<dbReference type="EMBL" id="ACIS01000004">
    <property type="protein sequence ID" value="EEG08850.1"/>
    <property type="molecule type" value="Genomic_DNA"/>
</dbReference>
<keyword evidence="9 10" id="KW-0119">Carbohydrate metabolism</keyword>
<organism evidence="11 12">
    <name type="scientific">Pseudogulbenkiania ferrooxidans 2002</name>
    <dbReference type="NCBI Taxonomy" id="279714"/>
    <lineage>
        <taxon>Bacteria</taxon>
        <taxon>Pseudomonadati</taxon>
        <taxon>Pseudomonadota</taxon>
        <taxon>Betaproteobacteria</taxon>
        <taxon>Neisseriales</taxon>
        <taxon>Chromobacteriaceae</taxon>
        <taxon>Pseudogulbenkiania</taxon>
    </lineage>
</organism>
<feature type="active site" description="Nucleophile" evidence="10">
    <location>
        <position position="34"/>
    </location>
</feature>
<evidence type="ECO:0000256" key="1">
    <source>
        <dbReference type="ARBA" id="ARBA00000830"/>
    </source>
</evidence>
<dbReference type="InterPro" id="IPR006439">
    <property type="entry name" value="HAD-SF_hydro_IA"/>
</dbReference>
<comment type="catalytic activity">
    <reaction evidence="1 10">
        <text>2-phosphoglycolate + H2O = glycolate + phosphate</text>
        <dbReference type="Rhea" id="RHEA:14369"/>
        <dbReference type="ChEBI" id="CHEBI:15377"/>
        <dbReference type="ChEBI" id="CHEBI:29805"/>
        <dbReference type="ChEBI" id="CHEBI:43474"/>
        <dbReference type="ChEBI" id="CHEBI:58033"/>
        <dbReference type="EC" id="3.1.3.18"/>
    </reaction>
</comment>
<dbReference type="PANTHER" id="PTHR43434:SF1">
    <property type="entry name" value="PHOSPHOGLYCOLATE PHOSPHATASE"/>
    <property type="match status" value="1"/>
</dbReference>
<reference evidence="11 12" key="1">
    <citation type="submission" date="2009-02" db="EMBL/GenBank/DDBJ databases">
        <title>Sequencing of the draft genome and assembly of Lutiella nitroferrum 2002.</title>
        <authorList>
            <consortium name="US DOE Joint Genome Institute (JGI-PGF)"/>
            <person name="Lucas S."/>
            <person name="Copeland A."/>
            <person name="Lapidus A."/>
            <person name="Glavina del Rio T."/>
            <person name="Tice H."/>
            <person name="Bruce D."/>
            <person name="Goodwin L."/>
            <person name="Pitluck S."/>
            <person name="Larimer F."/>
            <person name="Land M.L."/>
            <person name="Hauser L."/>
            <person name="Coates J.D."/>
        </authorList>
    </citation>
    <scope>NUCLEOTIDE SEQUENCE [LARGE SCALE GENOMIC DNA]</scope>
    <source>
        <strain evidence="11 12">2002</strain>
    </source>
</reference>
<dbReference type="InterPro" id="IPR023198">
    <property type="entry name" value="PGP-like_dom2"/>
</dbReference>
<dbReference type="GO" id="GO:0005829">
    <property type="term" value="C:cytosol"/>
    <property type="evidence" value="ECO:0007669"/>
    <property type="project" value="TreeGrafter"/>
</dbReference>
<dbReference type="NCBIfam" id="NF009695">
    <property type="entry name" value="PRK13222.1-2"/>
    <property type="match status" value="1"/>
</dbReference>
<evidence type="ECO:0000256" key="8">
    <source>
        <dbReference type="ARBA" id="ARBA00022842"/>
    </source>
</evidence>
<dbReference type="EC" id="3.1.3.18" evidence="5 10"/>
<dbReference type="PANTHER" id="PTHR43434">
    <property type="entry name" value="PHOSPHOGLYCOLATE PHOSPHATASE"/>
    <property type="match status" value="1"/>
</dbReference>
<keyword evidence="6 10" id="KW-0479">Metal-binding</keyword>
<comment type="caution">
    <text evidence="11">The sequence shown here is derived from an EMBL/GenBank/DDBJ whole genome shotgun (WGS) entry which is preliminary data.</text>
</comment>
<evidence type="ECO:0000256" key="6">
    <source>
        <dbReference type="ARBA" id="ARBA00022723"/>
    </source>
</evidence>
<dbReference type="GO" id="GO:0046872">
    <property type="term" value="F:metal ion binding"/>
    <property type="evidence" value="ECO:0007669"/>
    <property type="project" value="UniProtKB-KW"/>
</dbReference>
<dbReference type="PRINTS" id="PR00413">
    <property type="entry name" value="HADHALOGNASE"/>
</dbReference>
<dbReference type="HAMAP" id="MF_00495">
    <property type="entry name" value="GPH_hydrolase_bact"/>
    <property type="match status" value="1"/>
</dbReference>
<sequence length="244" mass="26531">MYTRGQDNRFRLPVQALTFTHPMTAKHIKAVAFDLDGTLVDSIPDLAAAANAMRAYLKLPALAELRIQQHVGDGIASLVHRAITDERDGQAEPALWERGFTFFVQYYRDHLNVHSRVYAGVLDALGLLRALQLPQVVITNKSERLAVPLLEELGMASSFSMILGGDSLPEKKPSALPLLHACQTLGIRPDELAMVGDSHNDVLAARAAGSLAVAVSYGYGDAASLEADHVVDSLVELYDLFKNT</sequence>
<dbReference type="Pfam" id="PF00702">
    <property type="entry name" value="Hydrolase"/>
    <property type="match status" value="1"/>
</dbReference>
<gene>
    <name evidence="11" type="ORF">FuraDRAFT_1610</name>
</gene>
<feature type="binding site" evidence="10">
    <location>
        <position position="34"/>
    </location>
    <ligand>
        <name>Mg(2+)</name>
        <dbReference type="ChEBI" id="CHEBI:18420"/>
    </ligand>
</feature>
<proteinExistence type="inferred from homology"/>
<dbReference type="InterPro" id="IPR037512">
    <property type="entry name" value="PGPase_prok"/>
</dbReference>
<dbReference type="Gene3D" id="3.40.50.1000">
    <property type="entry name" value="HAD superfamily/HAD-like"/>
    <property type="match status" value="1"/>
</dbReference>
<evidence type="ECO:0000256" key="5">
    <source>
        <dbReference type="ARBA" id="ARBA00013078"/>
    </source>
</evidence>
<evidence type="ECO:0000256" key="3">
    <source>
        <dbReference type="ARBA" id="ARBA00004818"/>
    </source>
</evidence>
<keyword evidence="8 10" id="KW-0460">Magnesium</keyword>
<dbReference type="GO" id="GO:0046295">
    <property type="term" value="P:glycolate biosynthetic process"/>
    <property type="evidence" value="ECO:0007669"/>
    <property type="project" value="UniProtKB-UniRule"/>
</dbReference>
<feature type="binding site" evidence="10">
    <location>
        <position position="36"/>
    </location>
    <ligand>
        <name>Mg(2+)</name>
        <dbReference type="ChEBI" id="CHEBI:18420"/>
    </ligand>
</feature>
<evidence type="ECO:0000256" key="10">
    <source>
        <dbReference type="HAMAP-Rule" id="MF_00495"/>
    </source>
</evidence>
<dbReference type="InterPro" id="IPR023214">
    <property type="entry name" value="HAD_sf"/>
</dbReference>
<dbReference type="SFLD" id="SFLDS00003">
    <property type="entry name" value="Haloacid_Dehalogenase"/>
    <property type="match status" value="1"/>
</dbReference>
<feature type="binding site" evidence="10">
    <location>
        <position position="197"/>
    </location>
    <ligand>
        <name>Mg(2+)</name>
        <dbReference type="ChEBI" id="CHEBI:18420"/>
    </ligand>
</feature>